<feature type="compositionally biased region" description="Low complexity" evidence="1">
    <location>
        <begin position="1"/>
        <end position="38"/>
    </location>
</feature>
<protein>
    <recommendedName>
        <fullName evidence="4">RNase H type-1 domain-containing protein</fullName>
    </recommendedName>
</protein>
<dbReference type="InterPro" id="IPR012337">
    <property type="entry name" value="RNaseH-like_sf"/>
</dbReference>
<accession>A0AAW0UVN0</accession>
<proteinExistence type="predicted"/>
<dbReference type="AlphaFoldDB" id="A0AAW0UVN0"/>
<feature type="region of interest" description="Disordered" evidence="1">
    <location>
        <begin position="1"/>
        <end position="45"/>
    </location>
</feature>
<evidence type="ECO:0000256" key="1">
    <source>
        <dbReference type="SAM" id="MobiDB-lite"/>
    </source>
</evidence>
<evidence type="ECO:0000313" key="2">
    <source>
        <dbReference type="EMBL" id="KAK8404164.1"/>
    </source>
</evidence>
<gene>
    <name evidence="2" type="ORF">O3P69_000318</name>
</gene>
<evidence type="ECO:0008006" key="4">
    <source>
        <dbReference type="Google" id="ProtNLM"/>
    </source>
</evidence>
<dbReference type="GO" id="GO:0003676">
    <property type="term" value="F:nucleic acid binding"/>
    <property type="evidence" value="ECO:0007669"/>
    <property type="project" value="InterPro"/>
</dbReference>
<dbReference type="EMBL" id="JARAKH010000005">
    <property type="protein sequence ID" value="KAK8404164.1"/>
    <property type="molecule type" value="Genomic_DNA"/>
</dbReference>
<evidence type="ECO:0000313" key="3">
    <source>
        <dbReference type="Proteomes" id="UP001487740"/>
    </source>
</evidence>
<dbReference type="SUPFAM" id="SSF53098">
    <property type="entry name" value="Ribonuclease H-like"/>
    <property type="match status" value="1"/>
</dbReference>
<dbReference type="InterPro" id="IPR036397">
    <property type="entry name" value="RNaseH_sf"/>
</dbReference>
<organism evidence="2 3">
    <name type="scientific">Scylla paramamosain</name>
    <name type="common">Mud crab</name>
    <dbReference type="NCBI Taxonomy" id="85552"/>
    <lineage>
        <taxon>Eukaryota</taxon>
        <taxon>Metazoa</taxon>
        <taxon>Ecdysozoa</taxon>
        <taxon>Arthropoda</taxon>
        <taxon>Crustacea</taxon>
        <taxon>Multicrustacea</taxon>
        <taxon>Malacostraca</taxon>
        <taxon>Eumalacostraca</taxon>
        <taxon>Eucarida</taxon>
        <taxon>Decapoda</taxon>
        <taxon>Pleocyemata</taxon>
        <taxon>Brachyura</taxon>
        <taxon>Eubrachyura</taxon>
        <taxon>Portunoidea</taxon>
        <taxon>Portunidae</taxon>
        <taxon>Portuninae</taxon>
        <taxon>Scylla</taxon>
    </lineage>
</organism>
<dbReference type="InterPro" id="IPR032063">
    <property type="entry name" value="MavL-like"/>
</dbReference>
<name>A0AAW0UVN0_SCYPA</name>
<dbReference type="Gene3D" id="3.30.420.10">
    <property type="entry name" value="Ribonuclease H-like superfamily/Ribonuclease H"/>
    <property type="match status" value="1"/>
</dbReference>
<sequence>MPGTTPHHTTQHHTAYSTPHPVSTTASTTHHTAYSTHPVSTTASRNLPASKALCAVEEMRQHAFMAMAQVTEPDSAVYYTDGSADPDSGRTGTAAITRGAETELVAIQLALEHAQHRRERTVVLHTDSRTGLQALQQPYPSDNVGLVTAILGSLQSLAAQGRRIVSSPRSPVSSAAMEERTPQQLLQEHLEQLAKVEQPPRVTLDEVVSLSDQFPVRFPTQTARLKTLLKGGVHDEATLEEHVNSAYPVVHERVLPLLAAFLHFKRNHGRKKEREVYSSLGLLDLVDRLLKKRPIVFYNPSDVYVLRDGSEGCDGFQDIGHSKEHGRLILKDYMSYDEMKLSALVAVSSHSVFINDGGRHNRGLPASSDNFVPTGVIVGQVGARFEREGLMEWQDCVVTPHQNTPYRGYGKEPPSQPRLARQWAHLWGEPFLPSWEEASKCSEDEFVPHSSDLLFNVRVYKARIQLPAETLLAEAGARAAGVGQKAYNQLFVDAWADALAAADTSHISHVDFTWISDVTRCGEAGDGEEFPGKGVVIRFTKSGLHSAPLPDGTLLVTSFAWDSNSLPGNEYWRGMLSASGDPAAACSSTVAELHNSLINPRVTATNLHVASPGRVEHVAAYASRRLQTDAAPQ</sequence>
<dbReference type="Pfam" id="PF16062">
    <property type="entry name" value="MavL-like"/>
    <property type="match status" value="1"/>
</dbReference>
<reference evidence="2 3" key="1">
    <citation type="submission" date="2023-03" db="EMBL/GenBank/DDBJ databases">
        <title>High-quality genome of Scylla paramamosain provides insights in environmental adaptation.</title>
        <authorList>
            <person name="Zhang L."/>
        </authorList>
    </citation>
    <scope>NUCLEOTIDE SEQUENCE [LARGE SCALE GENOMIC DNA]</scope>
    <source>
        <strain evidence="2">LZ_2023a</strain>
        <tissue evidence="2">Muscle</tissue>
    </source>
</reference>
<comment type="caution">
    <text evidence="2">The sequence shown here is derived from an EMBL/GenBank/DDBJ whole genome shotgun (WGS) entry which is preliminary data.</text>
</comment>
<keyword evidence="3" id="KW-1185">Reference proteome</keyword>
<dbReference type="Proteomes" id="UP001487740">
    <property type="component" value="Unassembled WGS sequence"/>
</dbReference>